<comment type="caution">
    <text evidence="2">The sequence shown here is derived from an EMBL/GenBank/DDBJ whole genome shotgun (WGS) entry which is preliminary data.</text>
</comment>
<dbReference type="EMBL" id="NHTK01000734">
    <property type="protein sequence ID" value="PPR05926.1"/>
    <property type="molecule type" value="Genomic_DNA"/>
</dbReference>
<proteinExistence type="predicted"/>
<feature type="compositionally biased region" description="Polar residues" evidence="1">
    <location>
        <begin position="89"/>
        <end position="100"/>
    </location>
</feature>
<dbReference type="InParanoid" id="A0A409YSD4"/>
<accession>A0A409YSD4</accession>
<feature type="region of interest" description="Disordered" evidence="1">
    <location>
        <begin position="36"/>
        <end position="55"/>
    </location>
</feature>
<dbReference type="AlphaFoldDB" id="A0A409YSD4"/>
<gene>
    <name evidence="2" type="ORF">CVT24_006663</name>
</gene>
<reference evidence="2 3" key="1">
    <citation type="journal article" date="2018" name="Evol. Lett.">
        <title>Horizontal gene cluster transfer increased hallucinogenic mushroom diversity.</title>
        <authorList>
            <person name="Reynolds H.T."/>
            <person name="Vijayakumar V."/>
            <person name="Gluck-Thaler E."/>
            <person name="Korotkin H.B."/>
            <person name="Matheny P.B."/>
            <person name="Slot J.C."/>
        </authorList>
    </citation>
    <scope>NUCLEOTIDE SEQUENCE [LARGE SCALE GENOMIC DNA]</scope>
    <source>
        <strain evidence="2 3">2629</strain>
    </source>
</reference>
<evidence type="ECO:0000313" key="2">
    <source>
        <dbReference type="EMBL" id="PPR05926.1"/>
    </source>
</evidence>
<evidence type="ECO:0000313" key="3">
    <source>
        <dbReference type="Proteomes" id="UP000284842"/>
    </source>
</evidence>
<dbReference type="Proteomes" id="UP000284842">
    <property type="component" value="Unassembled WGS sequence"/>
</dbReference>
<feature type="region of interest" description="Disordered" evidence="1">
    <location>
        <begin position="61"/>
        <end position="111"/>
    </location>
</feature>
<evidence type="ECO:0000256" key="1">
    <source>
        <dbReference type="SAM" id="MobiDB-lite"/>
    </source>
</evidence>
<organism evidence="2 3">
    <name type="scientific">Panaeolus cyanescens</name>
    <dbReference type="NCBI Taxonomy" id="181874"/>
    <lineage>
        <taxon>Eukaryota</taxon>
        <taxon>Fungi</taxon>
        <taxon>Dikarya</taxon>
        <taxon>Basidiomycota</taxon>
        <taxon>Agaricomycotina</taxon>
        <taxon>Agaricomycetes</taxon>
        <taxon>Agaricomycetidae</taxon>
        <taxon>Agaricales</taxon>
        <taxon>Agaricineae</taxon>
        <taxon>Galeropsidaceae</taxon>
        <taxon>Panaeolus</taxon>
    </lineage>
</organism>
<sequence>MQELSTSKWADVVTIAADNTQCPDVYQRVAGLFRFEEQLPPEDEETGDSVQSESSAVTIWFSEAPTVSFPPAEGEEPAAMDVEPPAPVQESTTDPNTAAASSKKKKDVEVGSPIAGQVMVASAPWSKSRKAVDTELISDWPGTPAVCKAYPAGERSTDKTEVHACSFRRKYLFAVR</sequence>
<name>A0A409YSD4_9AGAR</name>
<protein>
    <submittedName>
        <fullName evidence="2">Uncharacterized protein</fullName>
    </submittedName>
</protein>
<keyword evidence="3" id="KW-1185">Reference proteome</keyword>